<evidence type="ECO:0000256" key="1">
    <source>
        <dbReference type="SAM" id="SignalP"/>
    </source>
</evidence>
<accession>A0A239HJL4</accession>
<feature type="chain" id="PRO_5038917440" evidence="1">
    <location>
        <begin position="30"/>
        <end position="363"/>
    </location>
</feature>
<organism evidence="2 3">
    <name type="scientific">Actinoplanes regularis</name>
    <dbReference type="NCBI Taxonomy" id="52697"/>
    <lineage>
        <taxon>Bacteria</taxon>
        <taxon>Bacillati</taxon>
        <taxon>Actinomycetota</taxon>
        <taxon>Actinomycetes</taxon>
        <taxon>Micromonosporales</taxon>
        <taxon>Micromonosporaceae</taxon>
        <taxon>Actinoplanes</taxon>
    </lineage>
</organism>
<evidence type="ECO:0000313" key="2">
    <source>
        <dbReference type="EMBL" id="SNS80464.1"/>
    </source>
</evidence>
<dbReference type="EMBL" id="FZNR01000024">
    <property type="protein sequence ID" value="SNS80464.1"/>
    <property type="molecule type" value="Genomic_DNA"/>
</dbReference>
<evidence type="ECO:0000313" key="3">
    <source>
        <dbReference type="Proteomes" id="UP000198415"/>
    </source>
</evidence>
<reference evidence="2 3" key="1">
    <citation type="submission" date="2017-06" db="EMBL/GenBank/DDBJ databases">
        <authorList>
            <person name="Kim H.J."/>
            <person name="Triplett B.A."/>
        </authorList>
    </citation>
    <scope>NUCLEOTIDE SEQUENCE [LARGE SCALE GENOMIC DNA]</scope>
    <source>
        <strain evidence="2 3">DSM 43151</strain>
    </source>
</reference>
<sequence>MFSRPRRLVAVYATALATALLLIAPGAPAAAATPDRFGFAYIKDPTVPAWTPLPAPYQFGSWVPGPLATGGKIATGRFLVRFPNIAFGSRGNVHVTAVARDGRFCEIVRWYASAPDEVIDVQCFKPGGGPADTPFTVLWNVNSGVLPAGAGGYASVQAISGLVGQSYNSSGGAVTVTGVAVGVYLVRFNGVGTPAGLSGDIQVTAQQPNAQPRRCKILRWGASGSDVLAYVTCHDPATGAALNSDFTASFHRERSVYAAFAPPKYFGYIAQPGGGTTNYQYPLGVGANGIGSLGIGVYEVKYPVLHQKETHAQVTAFGDGPSYCTIRDLWTDNLGDALLPVACFDNAGLPVNSGLTASFSSSI</sequence>
<keyword evidence="1" id="KW-0732">Signal</keyword>
<dbReference type="Proteomes" id="UP000198415">
    <property type="component" value="Unassembled WGS sequence"/>
</dbReference>
<feature type="signal peptide" evidence="1">
    <location>
        <begin position="1"/>
        <end position="29"/>
    </location>
</feature>
<gene>
    <name evidence="2" type="ORF">SAMN06264365_12496</name>
</gene>
<dbReference type="RefSeq" id="WP_239138800.1">
    <property type="nucleotide sequence ID" value="NZ_BOMU01000101.1"/>
</dbReference>
<dbReference type="AlphaFoldDB" id="A0A239HJL4"/>
<name>A0A239HJL4_9ACTN</name>
<protein>
    <submittedName>
        <fullName evidence="2">Uncharacterized protein</fullName>
    </submittedName>
</protein>
<keyword evidence="3" id="KW-1185">Reference proteome</keyword>
<proteinExistence type="predicted"/>